<proteinExistence type="inferred from homology"/>
<feature type="region of interest" description="Disordered" evidence="7">
    <location>
        <begin position="244"/>
        <end position="324"/>
    </location>
</feature>
<evidence type="ECO:0000256" key="6">
    <source>
        <dbReference type="ARBA" id="ARBA00023136"/>
    </source>
</evidence>
<comment type="caution">
    <text evidence="9">The sequence shown here is derived from an EMBL/GenBank/DDBJ whole genome shotgun (WGS) entry which is preliminary data.</text>
</comment>
<accession>A0AAV1IAT0</accession>
<comment type="subcellular location">
    <subcellularLocation>
        <location evidence="1">Membrane</location>
        <topology evidence="1">Multi-pass membrane protein</topology>
    </subcellularLocation>
</comment>
<evidence type="ECO:0000313" key="10">
    <source>
        <dbReference type="Proteomes" id="UP001314263"/>
    </source>
</evidence>
<feature type="compositionally biased region" description="Basic and acidic residues" evidence="7">
    <location>
        <begin position="308"/>
        <end position="317"/>
    </location>
</feature>
<feature type="transmembrane region" description="Helical" evidence="8">
    <location>
        <begin position="135"/>
        <end position="155"/>
    </location>
</feature>
<feature type="transmembrane region" description="Helical" evidence="8">
    <location>
        <begin position="175"/>
        <end position="193"/>
    </location>
</feature>
<feature type="transmembrane region" description="Helical" evidence="8">
    <location>
        <begin position="371"/>
        <end position="388"/>
    </location>
</feature>
<keyword evidence="10" id="KW-1185">Reference proteome</keyword>
<dbReference type="PANTHER" id="PTHR31645:SF0">
    <property type="entry name" value="OLIGOPEPTIDE TRANSPORTER YGL114W-RELATED"/>
    <property type="match status" value="1"/>
</dbReference>
<organism evidence="9 10">
    <name type="scientific">Coccomyxa viridis</name>
    <dbReference type="NCBI Taxonomy" id="1274662"/>
    <lineage>
        <taxon>Eukaryota</taxon>
        <taxon>Viridiplantae</taxon>
        <taxon>Chlorophyta</taxon>
        <taxon>core chlorophytes</taxon>
        <taxon>Trebouxiophyceae</taxon>
        <taxon>Trebouxiophyceae incertae sedis</taxon>
        <taxon>Coccomyxaceae</taxon>
        <taxon>Coccomyxa</taxon>
    </lineage>
</organism>
<evidence type="ECO:0008006" key="11">
    <source>
        <dbReference type="Google" id="ProtNLM"/>
    </source>
</evidence>
<feature type="transmembrane region" description="Helical" evidence="8">
    <location>
        <begin position="472"/>
        <end position="494"/>
    </location>
</feature>
<dbReference type="PANTHER" id="PTHR31645">
    <property type="entry name" value="OLIGOPEPTIDE TRANSPORTER YGL114W-RELATED"/>
    <property type="match status" value="1"/>
</dbReference>
<evidence type="ECO:0000256" key="5">
    <source>
        <dbReference type="ARBA" id="ARBA00022989"/>
    </source>
</evidence>
<feature type="transmembrane region" description="Helical" evidence="8">
    <location>
        <begin position="737"/>
        <end position="757"/>
    </location>
</feature>
<feature type="transmembrane region" description="Helical" evidence="8">
    <location>
        <begin position="95"/>
        <end position="114"/>
    </location>
</feature>
<feature type="transmembrane region" description="Helical" evidence="8">
    <location>
        <begin position="691"/>
        <end position="712"/>
    </location>
</feature>
<feature type="transmembrane region" description="Helical" evidence="8">
    <location>
        <begin position="434"/>
        <end position="452"/>
    </location>
</feature>
<evidence type="ECO:0000256" key="3">
    <source>
        <dbReference type="ARBA" id="ARBA00022448"/>
    </source>
</evidence>
<reference evidence="9 10" key="1">
    <citation type="submission" date="2023-10" db="EMBL/GenBank/DDBJ databases">
        <authorList>
            <person name="Maclean D."/>
            <person name="Macfadyen A."/>
        </authorList>
    </citation>
    <scope>NUCLEOTIDE SEQUENCE [LARGE SCALE GENOMIC DNA]</scope>
</reference>
<evidence type="ECO:0000313" key="9">
    <source>
        <dbReference type="EMBL" id="CAK0783971.1"/>
    </source>
</evidence>
<feature type="region of interest" description="Disordered" evidence="7">
    <location>
        <begin position="35"/>
        <end position="62"/>
    </location>
</feature>
<feature type="transmembrane region" description="Helical" evidence="8">
    <location>
        <begin position="552"/>
        <end position="570"/>
    </location>
</feature>
<keyword evidence="5 8" id="KW-1133">Transmembrane helix</keyword>
<protein>
    <recommendedName>
        <fullName evidence="11">Oligopeptide transporter</fullName>
    </recommendedName>
</protein>
<keyword evidence="3" id="KW-0813">Transport</keyword>
<dbReference type="Proteomes" id="UP001314263">
    <property type="component" value="Unassembled WGS sequence"/>
</dbReference>
<dbReference type="InterPro" id="IPR004813">
    <property type="entry name" value="OPT"/>
</dbReference>
<sequence length="813" mass="85950">MQSPFSLVNDEKGFDRAETKAEVVTDHTVRILSGREASSTLRDTDAAEESPSHRSRNKRKGDAETQLTFRAVAAGLLVGSLLCCSNTYFGLQTGWVTMGSLQSAVLGFGVFRVLERYGFTSGLSIGENVILQTTSVATATMPLAAGLVGIVPALGILTKEQNPAGGPIIFPWWKLMLWSLALAFLGVFIAVPLRTQTVIKEKLRFPSGTATAKVIRMLHGGAALDEADEPHPHAVCTLPVVGEESGLEGESSGSATSQNAKPKIGPLQANGHVDGHAAHNGISAFEQSRGDSPRADGLGRARRSSAHHARDGEEHHPLLSRPSGYQHSGFQPTLSLSGAASLARVDSSFGMRALERLNPEDPEDTGEWARAWSMLLWTFAAAGVYTLVSSHVKWLKSFPVFTWVGLPAVTAWGWDVTPSMGYIGQGMIMGPKTAISMLVGAILGFGILGPYARGQGWAPGPISDWKSGATGWILWISLAIMLGDSLTSLSLLIISSAKCSSDKEAVQETKSVASGRPCQKISTYWWAGGLALSAAFCTAVMTPLLHMRVYEPLAAVVLALLVAVLAVRALGQTDLNPVSGVGKLSQVVFAVIAPRQVVPNLVAGAIAEAGANQAGDMMQDFKTAHLLGVCPRAQFIAMLLGSAVSALVSVGAYSLYTSAWPVPGPEFPAPTAEIWLDMADLVNGGQLPPHVVPYCAVAAVLAALLPVAAFFLGRASAKLQERPALAQVQRSQWRRQAVSVLELVLPSGIGIAVGMYVSPRFTVPRVIGSLIEQLWLRCDGQGHKRLMVIVASGLVLGEGTASIVNAFVKAIFG</sequence>
<keyword evidence="4 8" id="KW-0812">Transmembrane</keyword>
<dbReference type="GO" id="GO:0035673">
    <property type="term" value="F:oligopeptide transmembrane transporter activity"/>
    <property type="evidence" value="ECO:0007669"/>
    <property type="project" value="InterPro"/>
</dbReference>
<feature type="compositionally biased region" description="Basic and acidic residues" evidence="7">
    <location>
        <begin position="288"/>
        <end position="299"/>
    </location>
</feature>
<dbReference type="EMBL" id="CAUYUE010000009">
    <property type="protein sequence ID" value="CAK0783971.1"/>
    <property type="molecule type" value="Genomic_DNA"/>
</dbReference>
<feature type="transmembrane region" description="Helical" evidence="8">
    <location>
        <begin position="67"/>
        <end position="89"/>
    </location>
</feature>
<keyword evidence="6 8" id="KW-0472">Membrane</keyword>
<dbReference type="GO" id="GO:0016020">
    <property type="term" value="C:membrane"/>
    <property type="evidence" value="ECO:0007669"/>
    <property type="project" value="UniProtKB-SubCell"/>
</dbReference>
<feature type="transmembrane region" description="Helical" evidence="8">
    <location>
        <begin position="394"/>
        <end position="414"/>
    </location>
</feature>
<comment type="similarity">
    <text evidence="2">Belongs to the YSL (TC 2.A.67.2) family.</text>
</comment>
<dbReference type="NCBIfam" id="TIGR00728">
    <property type="entry name" value="OPT_sfam"/>
    <property type="match status" value="1"/>
</dbReference>
<dbReference type="InterPro" id="IPR045035">
    <property type="entry name" value="YSL-like"/>
</dbReference>
<dbReference type="AlphaFoldDB" id="A0AAV1IAT0"/>
<evidence type="ECO:0000256" key="8">
    <source>
        <dbReference type="SAM" id="Phobius"/>
    </source>
</evidence>
<evidence type="ECO:0000256" key="1">
    <source>
        <dbReference type="ARBA" id="ARBA00004141"/>
    </source>
</evidence>
<dbReference type="Pfam" id="PF03169">
    <property type="entry name" value="OPT"/>
    <property type="match status" value="2"/>
</dbReference>
<feature type="transmembrane region" description="Helical" evidence="8">
    <location>
        <begin position="786"/>
        <end position="808"/>
    </location>
</feature>
<evidence type="ECO:0000256" key="4">
    <source>
        <dbReference type="ARBA" id="ARBA00022692"/>
    </source>
</evidence>
<evidence type="ECO:0000256" key="2">
    <source>
        <dbReference type="ARBA" id="ARBA00010276"/>
    </source>
</evidence>
<feature type="compositionally biased region" description="Low complexity" evidence="7">
    <location>
        <begin position="244"/>
        <end position="254"/>
    </location>
</feature>
<feature type="transmembrane region" description="Helical" evidence="8">
    <location>
        <begin position="524"/>
        <end position="546"/>
    </location>
</feature>
<evidence type="ECO:0000256" key="7">
    <source>
        <dbReference type="SAM" id="MobiDB-lite"/>
    </source>
</evidence>
<gene>
    <name evidence="9" type="ORF">CVIRNUC_007174</name>
</gene>
<name>A0AAV1IAT0_9CHLO</name>
<feature type="transmembrane region" description="Helical" evidence="8">
    <location>
        <begin position="635"/>
        <end position="656"/>
    </location>
</feature>